<sequence>MGVDWGKQKVMGGYFTALINTENDFHWSLIPFIIIWVGFFALLFIWLFIAYVVPQPRKPLPSEKKYRTLDEHGELTPAQDLPSWMDRAKEKWLEAKEKNETIDVHKCVEPAEVFMTLIIPAYNEAKRLIGMLEESVNFLEKEYSNVAASNNTKQPTKQAQPNGTTTRQRKPNGTANPTASPLPRGWEILIVDDGSTDSTLSVAEHFTRTHLVPALPRRNSGPWTPNTHTQPSVNIPPDSIRLISLVTNRGKGGAVTHGMRHARGSYVLFADADGASDICDLPKLVSAADKVADKDDRAVAVGSRAHMVNTEAVVQRSKLRNFLMHSFHLFLWFMTPPATARIKDTQCGFKLFTRATLPYIVPHMHMEGWIFDVEMLMLAEFAGIPVAEVPIGWKEVMGSKLNVVKDSISMAWNLALLRVCWGTGIYK</sequence>
<organism evidence="1 2">
    <name type="scientific">Neophaeococcomyces mojaviensis</name>
    <dbReference type="NCBI Taxonomy" id="3383035"/>
    <lineage>
        <taxon>Eukaryota</taxon>
        <taxon>Fungi</taxon>
        <taxon>Dikarya</taxon>
        <taxon>Ascomycota</taxon>
        <taxon>Pezizomycotina</taxon>
        <taxon>Eurotiomycetes</taxon>
        <taxon>Chaetothyriomycetidae</taxon>
        <taxon>Chaetothyriales</taxon>
        <taxon>Chaetothyriales incertae sedis</taxon>
        <taxon>Neophaeococcomyces</taxon>
    </lineage>
</organism>
<dbReference type="EC" id="2.4.1.117" evidence="1"/>
<dbReference type="EMBL" id="JAPDRQ010000008">
    <property type="protein sequence ID" value="KAJ9663528.1"/>
    <property type="molecule type" value="Genomic_DNA"/>
</dbReference>
<protein>
    <submittedName>
        <fullName evidence="1">Dolichyl-phosphate beta-glucosyltransferase</fullName>
        <ecNumber evidence="1">2.4.1.117</ecNumber>
    </submittedName>
</protein>
<dbReference type="Proteomes" id="UP001172386">
    <property type="component" value="Unassembled WGS sequence"/>
</dbReference>
<name>A0ACC3AJK9_9EURO</name>
<comment type="caution">
    <text evidence="1">The sequence shown here is derived from an EMBL/GenBank/DDBJ whole genome shotgun (WGS) entry which is preliminary data.</text>
</comment>
<reference evidence="1" key="1">
    <citation type="submission" date="2022-10" db="EMBL/GenBank/DDBJ databases">
        <title>Culturing micro-colonial fungi from biological soil crusts in the Mojave desert and describing Neophaeococcomyces mojavensis, and introducing the new genera and species Taxawa tesnikishii.</title>
        <authorList>
            <person name="Kurbessoian T."/>
            <person name="Stajich J.E."/>
        </authorList>
    </citation>
    <scope>NUCLEOTIDE SEQUENCE</scope>
    <source>
        <strain evidence="1">JES_112</strain>
    </source>
</reference>
<evidence type="ECO:0000313" key="1">
    <source>
        <dbReference type="EMBL" id="KAJ9663528.1"/>
    </source>
</evidence>
<keyword evidence="2" id="KW-1185">Reference proteome</keyword>
<keyword evidence="1" id="KW-0808">Transferase</keyword>
<evidence type="ECO:0000313" key="2">
    <source>
        <dbReference type="Proteomes" id="UP001172386"/>
    </source>
</evidence>
<gene>
    <name evidence="1" type="primary">ALG5</name>
    <name evidence="1" type="ORF">H2198_000794</name>
</gene>
<keyword evidence="1" id="KW-0328">Glycosyltransferase</keyword>
<accession>A0ACC3AJK9</accession>
<proteinExistence type="predicted"/>